<gene>
    <name evidence="1" type="ORF">g.54902</name>
</gene>
<protein>
    <submittedName>
        <fullName evidence="1">Uncharacterized protein</fullName>
    </submittedName>
</protein>
<evidence type="ECO:0000313" key="1">
    <source>
        <dbReference type="EMBL" id="JAT31943.1"/>
    </source>
</evidence>
<proteinExistence type="predicted"/>
<reference evidence="1" key="1">
    <citation type="submission" date="2015-11" db="EMBL/GenBank/DDBJ databases">
        <title>De novo transcriptome assembly of four potential Pierce s Disease insect vectors from Arizona vineyards.</title>
        <authorList>
            <person name="Tassone E.E."/>
        </authorList>
    </citation>
    <scope>NUCLEOTIDE SEQUENCE</scope>
</reference>
<feature type="non-terminal residue" evidence="1">
    <location>
        <position position="1"/>
    </location>
</feature>
<dbReference type="SUPFAM" id="SSF52266">
    <property type="entry name" value="SGNH hydrolase"/>
    <property type="match status" value="1"/>
</dbReference>
<organism evidence="1">
    <name type="scientific">Graphocephala atropunctata</name>
    <dbReference type="NCBI Taxonomy" id="36148"/>
    <lineage>
        <taxon>Eukaryota</taxon>
        <taxon>Metazoa</taxon>
        <taxon>Ecdysozoa</taxon>
        <taxon>Arthropoda</taxon>
        <taxon>Hexapoda</taxon>
        <taxon>Insecta</taxon>
        <taxon>Pterygota</taxon>
        <taxon>Neoptera</taxon>
        <taxon>Paraneoptera</taxon>
        <taxon>Hemiptera</taxon>
        <taxon>Auchenorrhyncha</taxon>
        <taxon>Membracoidea</taxon>
        <taxon>Cicadellidae</taxon>
        <taxon>Cicadellinae</taxon>
        <taxon>Cicadellini</taxon>
        <taxon>Graphocephala</taxon>
    </lineage>
</organism>
<sequence>VSSGATIEQVLKNAANSNDAPLIIIAGTNNMSNKSTEVFYSRLEGELRTLGEKQAVCISTVPRRYDIHYNDPIHNDIISVNNYIRELTVRLSNIYLIDLDILRRFHFTTHGLHLSYRGKKKLSYMITNILRDINKGTRDSVPLPPRPTTTPLIVKDVNSHLFLEGKIKISEVNFKDAIKQFCNNKEVAFAHCISADLHDKKNMSAGVATIFKEHFGKPSSLLTQSLTYQKLPNGATVYGLVTKSKFFN</sequence>
<dbReference type="InterPro" id="IPR036514">
    <property type="entry name" value="SGNH_hydro_sf"/>
</dbReference>
<dbReference type="AlphaFoldDB" id="A0A1B6M7Q0"/>
<name>A0A1B6M7Q0_9HEMI</name>
<dbReference type="EMBL" id="GEBQ01008034">
    <property type="protein sequence ID" value="JAT31943.1"/>
    <property type="molecule type" value="Transcribed_RNA"/>
</dbReference>
<feature type="non-terminal residue" evidence="1">
    <location>
        <position position="248"/>
    </location>
</feature>
<accession>A0A1B6M7Q0</accession>
<dbReference type="Gene3D" id="3.40.50.1110">
    <property type="entry name" value="SGNH hydrolase"/>
    <property type="match status" value="1"/>
</dbReference>